<reference evidence="3" key="1">
    <citation type="journal article" date="2019" name="Int. J. Syst. Evol. Microbiol.">
        <title>The Global Catalogue of Microorganisms (GCM) 10K type strain sequencing project: providing services to taxonomists for standard genome sequencing and annotation.</title>
        <authorList>
            <consortium name="The Broad Institute Genomics Platform"/>
            <consortium name="The Broad Institute Genome Sequencing Center for Infectious Disease"/>
            <person name="Wu L."/>
            <person name="Ma J."/>
        </authorList>
    </citation>
    <scope>NUCLEOTIDE SEQUENCE [LARGE SCALE GENOMIC DNA]</scope>
    <source>
        <strain evidence="3">CGMCC 1.10131</strain>
    </source>
</reference>
<dbReference type="EMBL" id="BMDY01000017">
    <property type="protein sequence ID" value="GGB13095.1"/>
    <property type="molecule type" value="Genomic_DNA"/>
</dbReference>
<feature type="domain" description="Fungal lipase-type" evidence="1">
    <location>
        <begin position="2"/>
        <end position="43"/>
    </location>
</feature>
<evidence type="ECO:0000259" key="1">
    <source>
        <dbReference type="Pfam" id="PF01764"/>
    </source>
</evidence>
<name>A0ABQ1I4T5_9ALTE</name>
<gene>
    <name evidence="2" type="ORF">GCM10007414_28070</name>
</gene>
<sequence>MQLYTFGAPRVGLAGFASANTNRINMIYRCTHGADVVPKVPLWPFVHSPYKGFEFRLDAGQGINPSAHGMDPLAGAVPGYLTTARGEDWGSLQKAANGFLHPVRLDYDKRNQASYSNYWTERLSAALITLLKDTGYYSAVVLQGAISAGATLYDFIAQTLVKIADAGKTAASQVKGLLGHMLVFAGAASSIVKDLSYKTIRDIFNKMLKRLYRGVNEAINRVHLR</sequence>
<dbReference type="InterPro" id="IPR029058">
    <property type="entry name" value="AB_hydrolase_fold"/>
</dbReference>
<proteinExistence type="predicted"/>
<comment type="caution">
    <text evidence="2">The sequence shown here is derived from an EMBL/GenBank/DDBJ whole genome shotgun (WGS) entry which is preliminary data.</text>
</comment>
<organism evidence="2 3">
    <name type="scientific">Agarivorans gilvus</name>
    <dbReference type="NCBI Taxonomy" id="680279"/>
    <lineage>
        <taxon>Bacteria</taxon>
        <taxon>Pseudomonadati</taxon>
        <taxon>Pseudomonadota</taxon>
        <taxon>Gammaproteobacteria</taxon>
        <taxon>Alteromonadales</taxon>
        <taxon>Alteromonadaceae</taxon>
        <taxon>Agarivorans</taxon>
    </lineage>
</organism>
<evidence type="ECO:0000313" key="2">
    <source>
        <dbReference type="EMBL" id="GGB13095.1"/>
    </source>
</evidence>
<dbReference type="Proteomes" id="UP000651977">
    <property type="component" value="Unassembled WGS sequence"/>
</dbReference>
<protein>
    <recommendedName>
        <fullName evidence="1">Fungal lipase-type domain-containing protein</fullName>
    </recommendedName>
</protein>
<dbReference type="Pfam" id="PF01764">
    <property type="entry name" value="Lipase_3"/>
    <property type="match status" value="1"/>
</dbReference>
<dbReference type="SUPFAM" id="SSF53474">
    <property type="entry name" value="alpha/beta-Hydrolases"/>
    <property type="match status" value="1"/>
</dbReference>
<dbReference type="InterPro" id="IPR002921">
    <property type="entry name" value="Fungal_lipase-type"/>
</dbReference>
<keyword evidence="3" id="KW-1185">Reference proteome</keyword>
<accession>A0ABQ1I4T5</accession>
<dbReference type="Gene3D" id="3.40.50.1820">
    <property type="entry name" value="alpha/beta hydrolase"/>
    <property type="match status" value="1"/>
</dbReference>
<evidence type="ECO:0000313" key="3">
    <source>
        <dbReference type="Proteomes" id="UP000651977"/>
    </source>
</evidence>